<organism evidence="1 2">
    <name type="scientific">Eucalyptus globulus</name>
    <name type="common">Tasmanian blue gum</name>
    <dbReference type="NCBI Taxonomy" id="34317"/>
    <lineage>
        <taxon>Eukaryota</taxon>
        <taxon>Viridiplantae</taxon>
        <taxon>Streptophyta</taxon>
        <taxon>Embryophyta</taxon>
        <taxon>Tracheophyta</taxon>
        <taxon>Spermatophyta</taxon>
        <taxon>Magnoliopsida</taxon>
        <taxon>eudicotyledons</taxon>
        <taxon>Gunneridae</taxon>
        <taxon>Pentapetalae</taxon>
        <taxon>rosids</taxon>
        <taxon>malvids</taxon>
        <taxon>Myrtales</taxon>
        <taxon>Myrtaceae</taxon>
        <taxon>Myrtoideae</taxon>
        <taxon>Eucalypteae</taxon>
        <taxon>Eucalyptus</taxon>
    </lineage>
</organism>
<keyword evidence="2" id="KW-1185">Reference proteome</keyword>
<sequence length="165" mass="18489">MQTTHKKPGHPITGTAVKQRTLTSFENFIKQLADSAVATYQHEGMSRRVIRTTSLVPKVIAQALQNDSHKVAPFRIRSEREPSMTGEREIWALEFKRTHRRGRRIGSQNGGLEGERRRACHLATGGDSMNGQACFWSGSQSADNAILYHYLALALALHHIICLLE</sequence>
<gene>
    <name evidence="1" type="ORF">ACJRO7_029679</name>
</gene>
<comment type="caution">
    <text evidence="1">The sequence shown here is derived from an EMBL/GenBank/DDBJ whole genome shotgun (WGS) entry which is preliminary data.</text>
</comment>
<evidence type="ECO:0000313" key="2">
    <source>
        <dbReference type="Proteomes" id="UP001634007"/>
    </source>
</evidence>
<name>A0ABD3JBF2_EUCGL</name>
<dbReference type="Proteomes" id="UP001634007">
    <property type="component" value="Unassembled WGS sequence"/>
</dbReference>
<protein>
    <submittedName>
        <fullName evidence="1">Uncharacterized protein</fullName>
    </submittedName>
</protein>
<proteinExistence type="predicted"/>
<dbReference type="AlphaFoldDB" id="A0ABD3JBF2"/>
<reference evidence="1 2" key="1">
    <citation type="submission" date="2024-11" db="EMBL/GenBank/DDBJ databases">
        <title>Chromosome-level genome assembly of Eucalyptus globulus Labill. provides insights into its genome evolution.</title>
        <authorList>
            <person name="Li X."/>
        </authorList>
    </citation>
    <scope>NUCLEOTIDE SEQUENCE [LARGE SCALE GENOMIC DNA]</scope>
    <source>
        <strain evidence="1">CL2024</strain>
        <tissue evidence="1">Fresh tender leaves</tissue>
    </source>
</reference>
<evidence type="ECO:0000313" key="1">
    <source>
        <dbReference type="EMBL" id="KAL3724542.1"/>
    </source>
</evidence>
<accession>A0ABD3JBF2</accession>
<dbReference type="EMBL" id="JBJKBG010000008">
    <property type="protein sequence ID" value="KAL3724542.1"/>
    <property type="molecule type" value="Genomic_DNA"/>
</dbReference>